<evidence type="ECO:0000313" key="4">
    <source>
        <dbReference type="EMBL" id="AEX86081.1"/>
    </source>
</evidence>
<gene>
    <name evidence="4" type="ordered locus">Marpi_1692</name>
</gene>
<keyword evidence="2" id="KW-0472">Membrane</keyword>
<dbReference type="InterPro" id="IPR029058">
    <property type="entry name" value="AB_hydrolase_fold"/>
</dbReference>
<reference evidence="4 5" key="1">
    <citation type="journal article" date="2012" name="J. Bacteriol.">
        <title>Complete Genome Sequence of the Thermophilic, Piezophilic, Heterotrophic Bacterium Marinitoga piezophila KA3.</title>
        <authorList>
            <person name="Lucas S."/>
            <person name="Han J."/>
            <person name="Lapidus A."/>
            <person name="Cheng J.F."/>
            <person name="Goodwin L.A."/>
            <person name="Pitluck S."/>
            <person name="Peters L."/>
            <person name="Mikhailova N."/>
            <person name="Teshima H."/>
            <person name="Detter J.C."/>
            <person name="Han C."/>
            <person name="Tapia R."/>
            <person name="Land M."/>
            <person name="Hauser L."/>
            <person name="Kyrpides N.C."/>
            <person name="Ivanova N."/>
            <person name="Pagani I."/>
            <person name="Vannier P."/>
            <person name="Oger P."/>
            <person name="Bartlett D.H."/>
            <person name="Noll K.M."/>
            <person name="Woyke T."/>
            <person name="Jebbar M."/>
        </authorList>
    </citation>
    <scope>NUCLEOTIDE SEQUENCE [LARGE SCALE GENOMIC DNA]</scope>
    <source>
        <strain evidence="5">DSM 14283 / JCM 11233 / KA3</strain>
    </source>
</reference>
<dbReference type="Pfam" id="PF20434">
    <property type="entry name" value="BD-FAE"/>
    <property type="match status" value="1"/>
</dbReference>
<reference evidence="5" key="2">
    <citation type="submission" date="2012-01" db="EMBL/GenBank/DDBJ databases">
        <title>Complete sequence of chromosome of Marinitoga piezophila KA3.</title>
        <authorList>
            <person name="Lucas S."/>
            <person name="Han J."/>
            <person name="Lapidus A."/>
            <person name="Cheng J.-F."/>
            <person name="Goodwin L."/>
            <person name="Pitluck S."/>
            <person name="Peters L."/>
            <person name="Mikhailova N."/>
            <person name="Teshima H."/>
            <person name="Detter J.C."/>
            <person name="Han C."/>
            <person name="Tapia R."/>
            <person name="Land M."/>
            <person name="Hauser L."/>
            <person name="Kyrpides N."/>
            <person name="Ivanova N."/>
            <person name="Pagani I."/>
            <person name="Jebbar M."/>
            <person name="Vannier P."/>
            <person name="Oger P."/>
            <person name="Cario A."/>
            <person name="Bartlett D."/>
            <person name="Noll K.M."/>
            <person name="Woyke T."/>
        </authorList>
    </citation>
    <scope>NUCLEOTIDE SEQUENCE [LARGE SCALE GENOMIC DNA]</scope>
    <source>
        <strain evidence="5">DSM 14283 / JCM 11233 / KA3</strain>
    </source>
</reference>
<evidence type="ECO:0000256" key="2">
    <source>
        <dbReference type="SAM" id="Phobius"/>
    </source>
</evidence>
<dbReference type="Gene3D" id="3.40.50.1820">
    <property type="entry name" value="alpha/beta hydrolase"/>
    <property type="match status" value="1"/>
</dbReference>
<dbReference type="eggNOG" id="COG0657">
    <property type="taxonomic scope" value="Bacteria"/>
</dbReference>
<protein>
    <submittedName>
        <fullName evidence="4">Esterase/lipase</fullName>
    </submittedName>
</protein>
<feature type="transmembrane region" description="Helical" evidence="2">
    <location>
        <begin position="172"/>
        <end position="190"/>
    </location>
</feature>
<evidence type="ECO:0000259" key="3">
    <source>
        <dbReference type="Pfam" id="PF20434"/>
    </source>
</evidence>
<dbReference type="AlphaFoldDB" id="H2J5D7"/>
<feature type="domain" description="BD-FAE-like" evidence="3">
    <location>
        <begin position="83"/>
        <end position="287"/>
    </location>
</feature>
<keyword evidence="1" id="KW-0378">Hydrolase</keyword>
<accession>H2J5D7</accession>
<evidence type="ECO:0000313" key="5">
    <source>
        <dbReference type="Proteomes" id="UP000007161"/>
    </source>
</evidence>
<dbReference type="InterPro" id="IPR050300">
    <property type="entry name" value="GDXG_lipolytic_enzyme"/>
</dbReference>
<dbReference type="GO" id="GO:0016787">
    <property type="term" value="F:hydrolase activity"/>
    <property type="evidence" value="ECO:0007669"/>
    <property type="project" value="UniProtKB-KW"/>
</dbReference>
<dbReference type="STRING" id="443254.Marpi_1692"/>
<name>H2J5D7_MARPK</name>
<dbReference type="SUPFAM" id="SSF53474">
    <property type="entry name" value="alpha/beta-Hydrolases"/>
    <property type="match status" value="1"/>
</dbReference>
<keyword evidence="2" id="KW-0812">Transmembrane</keyword>
<keyword evidence="5" id="KW-1185">Reference proteome</keyword>
<dbReference type="Proteomes" id="UP000007161">
    <property type="component" value="Chromosome"/>
</dbReference>
<dbReference type="PANTHER" id="PTHR48081">
    <property type="entry name" value="AB HYDROLASE SUPERFAMILY PROTEIN C4A8.06C"/>
    <property type="match status" value="1"/>
</dbReference>
<dbReference type="HOGENOM" id="CLU_012494_4_0_0"/>
<organism evidence="4 5">
    <name type="scientific">Marinitoga piezophila (strain DSM 14283 / JCM 11233 / KA3)</name>
    <dbReference type="NCBI Taxonomy" id="443254"/>
    <lineage>
        <taxon>Bacteria</taxon>
        <taxon>Thermotogati</taxon>
        <taxon>Thermotogota</taxon>
        <taxon>Thermotogae</taxon>
        <taxon>Petrotogales</taxon>
        <taxon>Petrotogaceae</taxon>
        <taxon>Marinitoga</taxon>
    </lineage>
</organism>
<dbReference type="KEGG" id="mpz:Marpi_1692"/>
<sequence length="334" mass="38420">MYNIIKRLRGGTINKNILKKILAFFVIIGTLTWGGIVIVFTFFLWASLYIINLLRKKLPIDAYDFRGPYTYTYKTEGKLQLKMDIYYPKNHNKEKLPVIFFAHGGGWVSGFRNQPNNVSWCKFIASKGFAVVSIDYRFGISHTMDEILSDYTDALNFIKKNAQKLYFDKNNIILMGLSAGGHLSLLYYSYNTFLKKKDKISGIKGVIAYYAPSDLMDLFDKNVKSVFAKVAVTATLKGLPVKEKTGKYLYYSPIFWINENMNPVLLVHGKEDKVVPFSSSVKLYKKLKEKGVKVKFFVHKYGDHGFEFENNDIQTIKILNETIKFMRGLIKNEG</sequence>
<feature type="transmembrane region" description="Helical" evidence="2">
    <location>
        <begin position="21"/>
        <end position="51"/>
    </location>
</feature>
<dbReference type="InterPro" id="IPR049492">
    <property type="entry name" value="BD-FAE-like_dom"/>
</dbReference>
<dbReference type="EMBL" id="CP003257">
    <property type="protein sequence ID" value="AEX86081.1"/>
    <property type="molecule type" value="Genomic_DNA"/>
</dbReference>
<keyword evidence="2" id="KW-1133">Transmembrane helix</keyword>
<proteinExistence type="predicted"/>
<evidence type="ECO:0000256" key="1">
    <source>
        <dbReference type="ARBA" id="ARBA00022801"/>
    </source>
</evidence>